<feature type="compositionally biased region" description="Basic and acidic residues" evidence="2">
    <location>
        <begin position="1024"/>
        <end position="1034"/>
    </location>
</feature>
<evidence type="ECO:0000256" key="1">
    <source>
        <dbReference type="SAM" id="Coils"/>
    </source>
</evidence>
<feature type="region of interest" description="Disordered" evidence="2">
    <location>
        <begin position="1098"/>
        <end position="1156"/>
    </location>
</feature>
<keyword evidence="4" id="KW-1185">Reference proteome</keyword>
<feature type="coiled-coil region" evidence="1">
    <location>
        <begin position="232"/>
        <end position="259"/>
    </location>
</feature>
<evidence type="ECO:0000256" key="2">
    <source>
        <dbReference type="SAM" id="MobiDB-lite"/>
    </source>
</evidence>
<sequence>MKAEIWAEVGDAVAGGGPTPKLEAALGNILAGRSNHFPRPPPQKRAPSDTSSDASSLQSKENRSPRRRLRRDLLPSDSDVSEPPTPTTKPASDFFRRAARRAYAPKEDPRLQLRRALVDALLKCADATAAAQLVRNDGPAALNCERAELWVAKASTNEEHWSCDDDKALAEAAAVSCEARQGSSDRRAWPVAIDQEVVGVLEIRGAPWPFDPTEGVELAEACAAPLRRSAEAVAHAREVETYERRVEELQDKGRERKQRLADALRAGERERERRGEVEDALRAATAATDALRADFRRSLSCQNDAADWAAARKDAAGARAVADAARAVLRAKSDAAAVSTASRDDREAALRAATRAMRAAQDRQDATKDAALRTTLAALAADGRAALEARDAAEDARARAEHEKTRAEEKYQRAEEMLRNVERDADARISEMERACEDRVRSARDAQRAQHAAGAAAAREVVELRRLLDEERLIRRDEAAWRAAGEERLRQRRLVAVATAMRRAHGRWRRERLQEALAVWIEDITITARVAAIAQRVALRVHGAPPNWWTPAVENAARQLARRVDAAEAGAAASRAAGALAAEETRRERSCGGAVALAAQKAAERASRLFAAAATGDEAALVKAVRDGAAAIAASDAEVTLFGGAQCGTVSRRETSLQIPADHGPLGLVATGVLDAAGRAELEAWCLLTGRALEQARALQAAAKSLREASANAARAVRAADATALEAVDGARRAGGVLDAVAAGGDVEELVAAALDDGGADEIRARVVVPTAGSWEFAVCDRTPVGGVEAHGSAWCAPVRNGCLVVHAARPRPEHYAALVAKCAAIASRTRSKPAPRRARLRTLLRRAATLTQRRAWARWRSHVDLSTRGELAASEARGVELGLAADAAHRACGALARACDQRRLAHAFASVEHCARRCASAAAVAAGAAACARLGQKARAWRSVAKDGRARTKEALGDLEMLKTQLEEARAAEARAATLAVRARELEADRRKLRDEIATRDAAQRLGRLELRDEIATRDAAHRVGRLERERRPSVSPLSPATARRRSPSPRGFRSVAFAEATPPPRASLTPSDESLSSAAQDRRDALALRAAELEARQRGVRDALATHRSRTPTPTTTTSSSSSDSLVSRTLRVLRDQLSPERPDSSSSSPVEEA</sequence>
<feature type="compositionally biased region" description="Basic and acidic residues" evidence="2">
    <location>
        <begin position="1098"/>
        <end position="1107"/>
    </location>
</feature>
<gene>
    <name evidence="3" type="ORF">PECAL_1P30830</name>
</gene>
<name>A0A8J2SFB8_9STRA</name>
<feature type="coiled-coil region" evidence="1">
    <location>
        <begin position="950"/>
        <end position="1004"/>
    </location>
</feature>
<dbReference type="AlphaFoldDB" id="A0A8J2SFB8"/>
<accession>A0A8J2SFB8</accession>
<keyword evidence="1" id="KW-0175">Coiled coil</keyword>
<evidence type="ECO:0000313" key="3">
    <source>
        <dbReference type="EMBL" id="CAH0366584.1"/>
    </source>
</evidence>
<feature type="coiled-coil region" evidence="1">
    <location>
        <begin position="390"/>
        <end position="431"/>
    </location>
</feature>
<organism evidence="3 4">
    <name type="scientific">Pelagomonas calceolata</name>
    <dbReference type="NCBI Taxonomy" id="35677"/>
    <lineage>
        <taxon>Eukaryota</taxon>
        <taxon>Sar</taxon>
        <taxon>Stramenopiles</taxon>
        <taxon>Ochrophyta</taxon>
        <taxon>Pelagophyceae</taxon>
        <taxon>Pelagomonadales</taxon>
        <taxon>Pelagomonadaceae</taxon>
        <taxon>Pelagomonas</taxon>
    </lineage>
</organism>
<dbReference type="EMBL" id="CAKKNE010000001">
    <property type="protein sequence ID" value="CAH0366584.1"/>
    <property type="molecule type" value="Genomic_DNA"/>
</dbReference>
<reference evidence="3" key="1">
    <citation type="submission" date="2021-11" db="EMBL/GenBank/DDBJ databases">
        <authorList>
            <consortium name="Genoscope - CEA"/>
            <person name="William W."/>
        </authorList>
    </citation>
    <scope>NUCLEOTIDE SEQUENCE</scope>
</reference>
<feature type="compositionally biased region" description="Basic and acidic residues" evidence="2">
    <location>
        <begin position="1135"/>
        <end position="1146"/>
    </location>
</feature>
<protein>
    <submittedName>
        <fullName evidence="3">Uncharacterized protein</fullName>
    </submittedName>
</protein>
<feature type="region of interest" description="Disordered" evidence="2">
    <location>
        <begin position="1"/>
        <end position="94"/>
    </location>
</feature>
<feature type="compositionally biased region" description="Low complexity" evidence="2">
    <location>
        <begin position="1147"/>
        <end position="1156"/>
    </location>
</feature>
<feature type="region of interest" description="Disordered" evidence="2">
    <location>
        <begin position="1024"/>
        <end position="1084"/>
    </location>
</feature>
<proteinExistence type="predicted"/>
<evidence type="ECO:0000313" key="4">
    <source>
        <dbReference type="Proteomes" id="UP000789595"/>
    </source>
</evidence>
<dbReference type="Proteomes" id="UP000789595">
    <property type="component" value="Unassembled WGS sequence"/>
</dbReference>
<feature type="compositionally biased region" description="Low complexity" evidence="2">
    <location>
        <begin position="48"/>
        <end position="59"/>
    </location>
</feature>
<comment type="caution">
    <text evidence="3">The sequence shown here is derived from an EMBL/GenBank/DDBJ whole genome shotgun (WGS) entry which is preliminary data.</text>
</comment>
<feature type="compositionally biased region" description="Low complexity" evidence="2">
    <location>
        <begin position="1113"/>
        <end position="1133"/>
    </location>
</feature>
<feature type="compositionally biased region" description="Polar residues" evidence="2">
    <location>
        <begin position="1070"/>
        <end position="1079"/>
    </location>
</feature>